<reference evidence="3" key="1">
    <citation type="submission" date="2016-10" db="EMBL/GenBank/DDBJ databases">
        <authorList>
            <person name="Varghese N."/>
            <person name="Submissions S."/>
        </authorList>
    </citation>
    <scope>NUCLEOTIDE SEQUENCE [LARGE SCALE GENOMIC DNA]</scope>
    <source>
        <strain evidence="3">IBRC-M 10403</strain>
    </source>
</reference>
<dbReference type="InterPro" id="IPR002048">
    <property type="entry name" value="EF_hand_dom"/>
</dbReference>
<dbReference type="PROSITE" id="PS50222">
    <property type="entry name" value="EF_HAND_2"/>
    <property type="match status" value="1"/>
</dbReference>
<dbReference type="OrthoDB" id="7356823at2"/>
<dbReference type="SMART" id="SM00054">
    <property type="entry name" value="EFh"/>
    <property type="match status" value="2"/>
</dbReference>
<protein>
    <submittedName>
        <fullName evidence="2">EF-hand domain-containing protein</fullName>
    </submittedName>
</protein>
<evidence type="ECO:0000259" key="1">
    <source>
        <dbReference type="PROSITE" id="PS50222"/>
    </source>
</evidence>
<dbReference type="PROSITE" id="PS00018">
    <property type="entry name" value="EF_HAND_1"/>
    <property type="match status" value="1"/>
</dbReference>
<dbReference type="Gene3D" id="1.10.238.10">
    <property type="entry name" value="EF-hand"/>
    <property type="match status" value="1"/>
</dbReference>
<gene>
    <name evidence="2" type="ORF">SAMN05216174_11834</name>
</gene>
<dbReference type="STRING" id="1271860.SAMN05216174_11834"/>
<dbReference type="RefSeq" id="WP_091456391.1">
    <property type="nucleotide sequence ID" value="NZ_FMZZ01000018.1"/>
</dbReference>
<accession>A0A1G6XQ22</accession>
<organism evidence="2 3">
    <name type="scientific">Actinokineospora iranica</name>
    <dbReference type="NCBI Taxonomy" id="1271860"/>
    <lineage>
        <taxon>Bacteria</taxon>
        <taxon>Bacillati</taxon>
        <taxon>Actinomycetota</taxon>
        <taxon>Actinomycetes</taxon>
        <taxon>Pseudonocardiales</taxon>
        <taxon>Pseudonocardiaceae</taxon>
        <taxon>Actinokineospora</taxon>
    </lineage>
</organism>
<sequence>MPIDHIRRRIESQFDALDVTRSGYLEWRDWKLFIDRLNTRFADSGTERHETLEKRFYGLWEWLRNQAEIDSVGRISRAEYIDLFLGFPRDVASEPWSRVAQPVADAIVGVVAENGDGRLDEQEFADYLTVAGFGDVDVAQVFRDLDSDGDGFITSAELGALIRDFYLDTDADAPVAQFG</sequence>
<dbReference type="EMBL" id="FMZZ01000018">
    <property type="protein sequence ID" value="SDD79467.1"/>
    <property type="molecule type" value="Genomic_DNA"/>
</dbReference>
<name>A0A1G6XQ22_9PSEU</name>
<dbReference type="AlphaFoldDB" id="A0A1G6XQ22"/>
<evidence type="ECO:0000313" key="2">
    <source>
        <dbReference type="EMBL" id="SDD79467.1"/>
    </source>
</evidence>
<dbReference type="Pfam" id="PF13202">
    <property type="entry name" value="EF-hand_5"/>
    <property type="match status" value="1"/>
</dbReference>
<feature type="domain" description="EF-hand" evidence="1">
    <location>
        <begin position="133"/>
        <end position="168"/>
    </location>
</feature>
<dbReference type="InterPro" id="IPR011992">
    <property type="entry name" value="EF-hand-dom_pair"/>
</dbReference>
<proteinExistence type="predicted"/>
<evidence type="ECO:0000313" key="3">
    <source>
        <dbReference type="Proteomes" id="UP000199501"/>
    </source>
</evidence>
<dbReference type="InterPro" id="IPR018247">
    <property type="entry name" value="EF_Hand_1_Ca_BS"/>
</dbReference>
<dbReference type="SUPFAM" id="SSF47473">
    <property type="entry name" value="EF-hand"/>
    <property type="match status" value="1"/>
</dbReference>
<dbReference type="Proteomes" id="UP000199501">
    <property type="component" value="Unassembled WGS sequence"/>
</dbReference>
<keyword evidence="3" id="KW-1185">Reference proteome</keyword>
<dbReference type="GO" id="GO:0005509">
    <property type="term" value="F:calcium ion binding"/>
    <property type="evidence" value="ECO:0007669"/>
    <property type="project" value="InterPro"/>
</dbReference>